<sequence>MGRKFSQICLNGFNADAGPHVSKPLSYVSYKMELDCSKASNANLKSYTVTKSDSASLARVWLPH</sequence>
<dbReference type="EMBL" id="JAIWYP010000009">
    <property type="protein sequence ID" value="KAH3775005.1"/>
    <property type="molecule type" value="Genomic_DNA"/>
</dbReference>
<dbReference type="Proteomes" id="UP000828390">
    <property type="component" value="Unassembled WGS sequence"/>
</dbReference>
<organism evidence="1 2">
    <name type="scientific">Dreissena polymorpha</name>
    <name type="common">Zebra mussel</name>
    <name type="synonym">Mytilus polymorpha</name>
    <dbReference type="NCBI Taxonomy" id="45954"/>
    <lineage>
        <taxon>Eukaryota</taxon>
        <taxon>Metazoa</taxon>
        <taxon>Spiralia</taxon>
        <taxon>Lophotrochozoa</taxon>
        <taxon>Mollusca</taxon>
        <taxon>Bivalvia</taxon>
        <taxon>Autobranchia</taxon>
        <taxon>Heteroconchia</taxon>
        <taxon>Euheterodonta</taxon>
        <taxon>Imparidentia</taxon>
        <taxon>Neoheterodontei</taxon>
        <taxon>Myida</taxon>
        <taxon>Dreissenoidea</taxon>
        <taxon>Dreissenidae</taxon>
        <taxon>Dreissena</taxon>
    </lineage>
</organism>
<protein>
    <submittedName>
        <fullName evidence="1">Uncharacterized protein</fullName>
    </submittedName>
</protein>
<accession>A0A9D4EAX2</accession>
<keyword evidence="2" id="KW-1185">Reference proteome</keyword>
<dbReference type="AlphaFoldDB" id="A0A9D4EAX2"/>
<evidence type="ECO:0000313" key="2">
    <source>
        <dbReference type="Proteomes" id="UP000828390"/>
    </source>
</evidence>
<reference evidence="1" key="2">
    <citation type="submission" date="2020-11" db="EMBL/GenBank/DDBJ databases">
        <authorList>
            <person name="McCartney M.A."/>
            <person name="Auch B."/>
            <person name="Kono T."/>
            <person name="Mallez S."/>
            <person name="Becker A."/>
            <person name="Gohl D.M."/>
            <person name="Silverstein K.A.T."/>
            <person name="Koren S."/>
            <person name="Bechman K.B."/>
            <person name="Herman A."/>
            <person name="Abrahante J.E."/>
            <person name="Garbe J."/>
        </authorList>
    </citation>
    <scope>NUCLEOTIDE SEQUENCE</scope>
    <source>
        <strain evidence="1">Duluth1</strain>
        <tissue evidence="1">Whole animal</tissue>
    </source>
</reference>
<reference evidence="1" key="1">
    <citation type="journal article" date="2019" name="bioRxiv">
        <title>The Genome of the Zebra Mussel, Dreissena polymorpha: A Resource for Invasive Species Research.</title>
        <authorList>
            <person name="McCartney M.A."/>
            <person name="Auch B."/>
            <person name="Kono T."/>
            <person name="Mallez S."/>
            <person name="Zhang Y."/>
            <person name="Obille A."/>
            <person name="Becker A."/>
            <person name="Abrahante J.E."/>
            <person name="Garbe J."/>
            <person name="Badalamenti J.P."/>
            <person name="Herman A."/>
            <person name="Mangelson H."/>
            <person name="Liachko I."/>
            <person name="Sullivan S."/>
            <person name="Sone E.D."/>
            <person name="Koren S."/>
            <person name="Silverstein K.A.T."/>
            <person name="Beckman K.B."/>
            <person name="Gohl D.M."/>
        </authorList>
    </citation>
    <scope>NUCLEOTIDE SEQUENCE</scope>
    <source>
        <strain evidence="1">Duluth1</strain>
        <tissue evidence="1">Whole animal</tissue>
    </source>
</reference>
<proteinExistence type="predicted"/>
<gene>
    <name evidence="1" type="ORF">DPMN_176400</name>
</gene>
<name>A0A9D4EAX2_DREPO</name>
<comment type="caution">
    <text evidence="1">The sequence shown here is derived from an EMBL/GenBank/DDBJ whole genome shotgun (WGS) entry which is preliminary data.</text>
</comment>
<evidence type="ECO:0000313" key="1">
    <source>
        <dbReference type="EMBL" id="KAH3775005.1"/>
    </source>
</evidence>